<accession>A0ABU8IVB0</accession>
<sequence length="467" mass="51104">MSDLSRLFEMPLLAGLPAERKQWLSANLTEHRLKKGEILLREGETVTHQFILLEGELVTEKRIAGRQVIDDTRAAPVSIAEASLLSGMPLPLTFVANTDCFLVALSEQVVRTLLNECESFSRQIFRSMYGRISAYDRFILSGEKLAALGRLSAGLAHELNNPAAAVARAAEGLRDSLDSLHQATRALVSSAMRADVMATLDEWASRTPPPLDATPQGALRRSEAEDAVAQWLSAHGIAKSWLIAPRLVAAGFSPQELAPVASSVTPEQFDAGIRWLAATFDMRFLSEQAWIGAGRISEIVKAMKSYSYMDQAPLQEVDIHTGIEDTLTIMQHRLKHGIVVKRDFDLALPPVPVYGSELNQVWTNLIDNAIDAMDQHGELTIRSRLEGNCALIEIGDTGHGIPADVLPRLFEPFFTTKPPGKGNGLGLHIAYRTVVHRHDGRINVESHADGTTFQVRLPLVQGHAATG</sequence>
<dbReference type="PROSITE" id="PS50109">
    <property type="entry name" value="HIS_KIN"/>
    <property type="match status" value="1"/>
</dbReference>
<dbReference type="SMART" id="SM00387">
    <property type="entry name" value="HATPase_c"/>
    <property type="match status" value="1"/>
</dbReference>
<dbReference type="SMART" id="SM00100">
    <property type="entry name" value="cNMP"/>
    <property type="match status" value="1"/>
</dbReference>
<comment type="catalytic activity">
    <reaction evidence="1">
        <text>ATP + protein L-histidine = ADP + protein N-phospho-L-histidine.</text>
        <dbReference type="EC" id="2.7.13.3"/>
    </reaction>
</comment>
<dbReference type="Proteomes" id="UP001386437">
    <property type="component" value="Unassembled WGS sequence"/>
</dbReference>
<dbReference type="Pfam" id="PF02518">
    <property type="entry name" value="HATPase_c"/>
    <property type="match status" value="1"/>
</dbReference>
<evidence type="ECO:0000313" key="6">
    <source>
        <dbReference type="Proteomes" id="UP001386437"/>
    </source>
</evidence>
<evidence type="ECO:0000259" key="4">
    <source>
        <dbReference type="PROSITE" id="PS50109"/>
    </source>
</evidence>
<dbReference type="PANTHER" id="PTHR43065:SF48">
    <property type="entry name" value="HISTIDINE KINASE"/>
    <property type="match status" value="1"/>
</dbReference>
<comment type="caution">
    <text evidence="5">The sequence shown here is derived from an EMBL/GenBank/DDBJ whole genome shotgun (WGS) entry which is preliminary data.</text>
</comment>
<dbReference type="InterPro" id="IPR000595">
    <property type="entry name" value="cNMP-bd_dom"/>
</dbReference>
<dbReference type="RefSeq" id="WP_336599466.1">
    <property type="nucleotide sequence ID" value="NZ_JACFYJ010000033.1"/>
</dbReference>
<name>A0ABU8IVB0_9BURK</name>
<dbReference type="EC" id="2.7.13.3" evidence="2"/>
<evidence type="ECO:0000256" key="1">
    <source>
        <dbReference type="ARBA" id="ARBA00000085"/>
    </source>
</evidence>
<dbReference type="Gene3D" id="2.60.120.10">
    <property type="entry name" value="Jelly Rolls"/>
    <property type="match status" value="1"/>
</dbReference>
<dbReference type="PROSITE" id="PS50042">
    <property type="entry name" value="CNMP_BINDING_3"/>
    <property type="match status" value="1"/>
</dbReference>
<dbReference type="InterPro" id="IPR003594">
    <property type="entry name" value="HATPase_dom"/>
</dbReference>
<feature type="domain" description="Histidine kinase" evidence="4">
    <location>
        <begin position="295"/>
        <end position="461"/>
    </location>
</feature>
<protein>
    <recommendedName>
        <fullName evidence="2">histidine kinase</fullName>
        <ecNumber evidence="2">2.7.13.3</ecNumber>
    </recommendedName>
</protein>
<gene>
    <name evidence="5" type="ORF">H3V53_19980</name>
</gene>
<dbReference type="Pfam" id="PF00027">
    <property type="entry name" value="cNMP_binding"/>
    <property type="match status" value="1"/>
</dbReference>
<feature type="domain" description="Cyclic nucleotide-binding" evidence="3">
    <location>
        <begin position="12"/>
        <end position="131"/>
    </location>
</feature>
<dbReference type="InterPro" id="IPR014710">
    <property type="entry name" value="RmlC-like_jellyroll"/>
</dbReference>
<dbReference type="InterPro" id="IPR004358">
    <property type="entry name" value="Sig_transdc_His_kin-like_C"/>
</dbReference>
<reference evidence="5 6" key="1">
    <citation type="journal article" date="2022" name="Arch. Microbiol.">
        <title>Paraburkholderia bengalensis sp. nov. isolated from roots of Oryza sativa, IR64.</title>
        <authorList>
            <person name="Nag P."/>
            <person name="Mondal N."/>
            <person name="Sarkar J."/>
            <person name="Das S."/>
        </authorList>
    </citation>
    <scope>NUCLEOTIDE SEQUENCE [LARGE SCALE GENOMIC DNA]</scope>
    <source>
        <strain evidence="5 6">IR64_4_BI</strain>
    </source>
</reference>
<evidence type="ECO:0000313" key="5">
    <source>
        <dbReference type="EMBL" id="MEI5999404.1"/>
    </source>
</evidence>
<organism evidence="5 6">
    <name type="scientific">Paraburkholderia bengalensis</name>
    <dbReference type="NCBI Taxonomy" id="2747562"/>
    <lineage>
        <taxon>Bacteria</taxon>
        <taxon>Pseudomonadati</taxon>
        <taxon>Pseudomonadota</taxon>
        <taxon>Betaproteobacteria</taxon>
        <taxon>Burkholderiales</taxon>
        <taxon>Burkholderiaceae</taxon>
        <taxon>Paraburkholderia</taxon>
    </lineage>
</organism>
<dbReference type="PRINTS" id="PR00344">
    <property type="entry name" value="BCTRLSENSOR"/>
</dbReference>
<dbReference type="Gene3D" id="3.30.565.10">
    <property type="entry name" value="Histidine kinase-like ATPase, C-terminal domain"/>
    <property type="match status" value="1"/>
</dbReference>
<evidence type="ECO:0000259" key="3">
    <source>
        <dbReference type="PROSITE" id="PS50042"/>
    </source>
</evidence>
<dbReference type="InterPro" id="IPR036890">
    <property type="entry name" value="HATPase_C_sf"/>
</dbReference>
<evidence type="ECO:0000256" key="2">
    <source>
        <dbReference type="ARBA" id="ARBA00012438"/>
    </source>
</evidence>
<dbReference type="Gene3D" id="1.10.287.130">
    <property type="match status" value="1"/>
</dbReference>
<dbReference type="SUPFAM" id="SSF51206">
    <property type="entry name" value="cAMP-binding domain-like"/>
    <property type="match status" value="1"/>
</dbReference>
<dbReference type="EMBL" id="JACFYJ010000033">
    <property type="protein sequence ID" value="MEI5999404.1"/>
    <property type="molecule type" value="Genomic_DNA"/>
</dbReference>
<dbReference type="CDD" id="cd00038">
    <property type="entry name" value="CAP_ED"/>
    <property type="match status" value="1"/>
</dbReference>
<dbReference type="InterPro" id="IPR018490">
    <property type="entry name" value="cNMP-bd_dom_sf"/>
</dbReference>
<dbReference type="SUPFAM" id="SSF55874">
    <property type="entry name" value="ATPase domain of HSP90 chaperone/DNA topoisomerase II/histidine kinase"/>
    <property type="match status" value="1"/>
</dbReference>
<dbReference type="PANTHER" id="PTHR43065">
    <property type="entry name" value="SENSOR HISTIDINE KINASE"/>
    <property type="match status" value="1"/>
</dbReference>
<proteinExistence type="predicted"/>
<keyword evidence="6" id="KW-1185">Reference proteome</keyword>
<dbReference type="InterPro" id="IPR005467">
    <property type="entry name" value="His_kinase_dom"/>
</dbReference>